<keyword evidence="2" id="KW-0472">Membrane</keyword>
<organism evidence="4 5">
    <name type="scientific">Panagrellus redivivus</name>
    <name type="common">Microworm</name>
    <dbReference type="NCBI Taxonomy" id="6233"/>
    <lineage>
        <taxon>Eukaryota</taxon>
        <taxon>Metazoa</taxon>
        <taxon>Ecdysozoa</taxon>
        <taxon>Nematoda</taxon>
        <taxon>Chromadorea</taxon>
        <taxon>Rhabditida</taxon>
        <taxon>Tylenchina</taxon>
        <taxon>Panagrolaimomorpha</taxon>
        <taxon>Panagrolaimoidea</taxon>
        <taxon>Panagrolaimidae</taxon>
        <taxon>Panagrellus</taxon>
    </lineage>
</organism>
<feature type="transmembrane region" description="Helical" evidence="2">
    <location>
        <begin position="260"/>
        <end position="280"/>
    </location>
</feature>
<dbReference type="Gene3D" id="1.20.1070.10">
    <property type="entry name" value="Rhodopsin 7-helix transmembrane proteins"/>
    <property type="match status" value="1"/>
</dbReference>
<sequence>MKIIRLLIVIGCVLAVGFGKEFGEISELSKNFRASHFECQSKKWYCQRECRLQFFESSGSCRQPRADETCFGAPITYNYTWNHVVTRFPQEFELIKRFPSCWSVLGPLLCSTIYRPCSKNEFYIAGKQAPGILEMWQVFPKTVCETARNACPFVVEAGLWPSFLKCEDTVALKDNEPQPTFEDEEKQKIFSPVSSCKYLGKGTSFPVNQCLWPLVAGPNDLKRASLHHADPVMDSCFMPCETPMTGFEWVLEQFRFRNSLIAGLVGAVFLLITIYLIAFSKIYSSSLSIFCLGQAFLCATVYLAVWVLSGSEGFRHVGMCIDNGRIRRSSKMHLLNSCALETLVLTCTAISGYLWIFSIFLLRILRPRIRNNNSFTFGQRGNDHSARLWLAGGVYLIPVAIVGLAAVIFWNELPMDVFSGICHVAAGSTGHSIVYYGTLVTAMLIVITTGAIVAIQSAIRKRRLHNSLRRRNLPQNRRQHPLLVNIEDGFDRDGNGKQLKHYKTEGRQKLSPEKVYAREHGLGEGLISDVWLGGIFASIAISLGMGIFIQYGVLQGSVGSAWERRRVAESVKCSLSSITPNPPFWWNRTLHHDDVTHEADPFLRKAQLFNAATAPGCDLPTVGNVQLIGLFLTTIILPSLPYWILSVCFLAGFCGHGIQSVRKMRQHLNPFIRDEEEEIKLDPFLNAEEQFLPPKENIELECVAASVTGFSHIENEHGIDARAEPNVEVEAANDQSALTVPTTDPMLVKYIDELKSSQIQQEQQITTLQKIVADGFMKFDEFTEVIAKQHSAPHNLADSDTSSTTSPVVTSRNRRHQPCKKPKEEAIPTGKSKHPQYPPKLINVTPQLILEAQEAARNLLFINVRARQRTIQPWMLPNPPTLTWEFWDELQHRYRPGDRLILQFADIMGNVLLRLIEHCVENLPYWMSRYFRETAMSEFNDLYGNDLDIREIMELLDTFTDAEPIEAAADESLHTYLTPMAVKAVKNVCVQCHIDSFYLASTTSVWFNTNVEINRLKAMMINPESAMNEAYAEIIDVFSNGPSDSDVDMEEPGDKRPASSCSSTDTATPAKRQKIEDVNVAADETEVSTDAANAPEVVPMMVDSVPPREMTPMPADVQHEYLVQITTSCVSSLLLNGWTRPPMPRTGYKYLFYMFDFEHPSNPSKVFYEEALMDYGEEIQRQAVKDAMTIFNGDASQYEEDDEADLDPSITFPANIQYYLDKFATTENGQVAFTLEEMYPDAIVRATLTEAEIAVATNPEFQAVYVQCLINCHSEAVEELAYAPFVWAALPIPAELDEIVRQLMNDPPNEEDPDSDP</sequence>
<feature type="transmembrane region" description="Helical" evidence="2">
    <location>
        <begin position="342"/>
        <end position="365"/>
    </location>
</feature>
<evidence type="ECO:0000256" key="1">
    <source>
        <dbReference type="SAM" id="MobiDB-lite"/>
    </source>
</evidence>
<keyword evidence="2" id="KW-0812">Transmembrane</keyword>
<feature type="signal peptide" evidence="3">
    <location>
        <begin position="1"/>
        <end position="19"/>
    </location>
</feature>
<feature type="transmembrane region" description="Helical" evidence="2">
    <location>
        <begin position="287"/>
        <end position="309"/>
    </location>
</feature>
<dbReference type="Gene3D" id="1.10.2000.10">
    <property type="entry name" value="Frizzled cysteine-rich domain"/>
    <property type="match status" value="1"/>
</dbReference>
<feature type="region of interest" description="Disordered" evidence="1">
    <location>
        <begin position="1042"/>
        <end position="1072"/>
    </location>
</feature>
<feature type="region of interest" description="Disordered" evidence="1">
    <location>
        <begin position="792"/>
        <end position="838"/>
    </location>
</feature>
<keyword evidence="2" id="KW-1133">Transmembrane helix</keyword>
<accession>A0A7E4WCU4</accession>
<name>A0A7E4WCU4_PANRE</name>
<evidence type="ECO:0000313" key="4">
    <source>
        <dbReference type="Proteomes" id="UP000492821"/>
    </source>
</evidence>
<protein>
    <submittedName>
        <fullName evidence="5">G_PROTEIN_RECEP_F2_4 domain-containing protein</fullName>
    </submittedName>
</protein>
<feature type="transmembrane region" description="Helical" evidence="2">
    <location>
        <begin position="530"/>
        <end position="553"/>
    </location>
</feature>
<evidence type="ECO:0000313" key="5">
    <source>
        <dbReference type="WBParaSite" id="Pan_g9157.t1"/>
    </source>
</evidence>
<dbReference type="WBParaSite" id="Pan_g9157.t1">
    <property type="protein sequence ID" value="Pan_g9157.t1"/>
    <property type="gene ID" value="Pan_g9157"/>
</dbReference>
<reference evidence="4" key="1">
    <citation type="journal article" date="2013" name="Genetics">
        <title>The draft genome and transcriptome of Panagrellus redivivus are shaped by the harsh demands of a free-living lifestyle.</title>
        <authorList>
            <person name="Srinivasan J."/>
            <person name="Dillman A.R."/>
            <person name="Macchietto M.G."/>
            <person name="Heikkinen L."/>
            <person name="Lakso M."/>
            <person name="Fracchia K.M."/>
            <person name="Antoshechkin I."/>
            <person name="Mortazavi A."/>
            <person name="Wong G."/>
            <person name="Sternberg P.W."/>
        </authorList>
    </citation>
    <scope>NUCLEOTIDE SEQUENCE [LARGE SCALE GENOMIC DNA]</scope>
    <source>
        <strain evidence="4">MT8872</strain>
    </source>
</reference>
<keyword evidence="4" id="KW-1185">Reference proteome</keyword>
<reference evidence="5" key="2">
    <citation type="submission" date="2020-10" db="UniProtKB">
        <authorList>
            <consortium name="WormBaseParasite"/>
        </authorList>
    </citation>
    <scope>IDENTIFICATION</scope>
</reference>
<feature type="chain" id="PRO_5028976922" evidence="3">
    <location>
        <begin position="20"/>
        <end position="1317"/>
    </location>
</feature>
<feature type="transmembrane region" description="Helical" evidence="2">
    <location>
        <begin position="386"/>
        <end position="410"/>
    </location>
</feature>
<dbReference type="Proteomes" id="UP000492821">
    <property type="component" value="Unassembled WGS sequence"/>
</dbReference>
<evidence type="ECO:0000256" key="2">
    <source>
        <dbReference type="SAM" id="Phobius"/>
    </source>
</evidence>
<keyword evidence="3" id="KW-0732">Signal</keyword>
<feature type="transmembrane region" description="Helical" evidence="2">
    <location>
        <begin position="433"/>
        <end position="455"/>
    </location>
</feature>
<evidence type="ECO:0000256" key="3">
    <source>
        <dbReference type="SAM" id="SignalP"/>
    </source>
</evidence>
<dbReference type="SUPFAM" id="SSF63501">
    <property type="entry name" value="Frizzled cysteine-rich domain"/>
    <property type="match status" value="1"/>
</dbReference>
<dbReference type="InterPro" id="IPR036790">
    <property type="entry name" value="Frizzled_dom_sf"/>
</dbReference>
<feature type="compositionally biased region" description="Low complexity" evidence="1">
    <location>
        <begin position="798"/>
        <end position="811"/>
    </location>
</feature>
<proteinExistence type="predicted"/>